<dbReference type="PANTHER" id="PTHR43022">
    <property type="entry name" value="PROTEIN SMF"/>
    <property type="match status" value="1"/>
</dbReference>
<dbReference type="Pfam" id="PF02481">
    <property type="entry name" value="DNA_processg_A"/>
    <property type="match status" value="1"/>
</dbReference>
<dbReference type="InterPro" id="IPR041614">
    <property type="entry name" value="DprA_WH"/>
</dbReference>
<dbReference type="InterPro" id="IPR003488">
    <property type="entry name" value="DprA"/>
</dbReference>
<evidence type="ECO:0000313" key="4">
    <source>
        <dbReference type="EMBL" id="ANF59018.1"/>
    </source>
</evidence>
<dbReference type="Pfam" id="PF17782">
    <property type="entry name" value="WHD_DprA"/>
    <property type="match status" value="1"/>
</dbReference>
<dbReference type="AlphaFoldDB" id="A0A172YIG6"/>
<comment type="similarity">
    <text evidence="1">Belongs to the DprA/Smf family.</text>
</comment>
<accession>A0A172YIG6</accession>
<sequence>MSEAWPGAREWLALSLVPGLGFRRLRRLRQSKAAWPDGWLAALSVEQRSYLRYLLRADVGRELLDPMLAWLEHGEARHLLHPGHPRWPPLLDEIDDPPALLWGWGDLDALELPCIAVVGSRRPSRDGLRHAMDFSARLAAGGFAVVSGMAKGIDGAAHLGALEAKGRSIAVLGCGVDVLYPRQHARLRERLLAEGGLLLSELPPATPAHAGHFPRRNRLVTGLSQGVLVIEAAMRSGSLISARLALEQNREVFALPGALDDPRVQGCLWLIQEGARLVTRADELFDEFSGRLSLAPVAAAEPDAMGEGGPLLALLGESPVPLDALVERAALDVSRCAAMLQALEIEGRVLRRPGGWVRRHEG</sequence>
<dbReference type="EMBL" id="CP015243">
    <property type="protein sequence ID" value="ANF59018.1"/>
    <property type="molecule type" value="Genomic_DNA"/>
</dbReference>
<dbReference type="RefSeq" id="WP_064123869.1">
    <property type="nucleotide sequence ID" value="NZ_CP015243.1"/>
</dbReference>
<dbReference type="Gene3D" id="1.10.10.10">
    <property type="entry name" value="Winged helix-like DNA-binding domain superfamily/Winged helix DNA-binding domain"/>
    <property type="match status" value="1"/>
</dbReference>
<protein>
    <submittedName>
        <fullName evidence="4">Uncharacterized protein</fullName>
    </submittedName>
</protein>
<evidence type="ECO:0000313" key="5">
    <source>
        <dbReference type="Proteomes" id="UP000077875"/>
    </source>
</evidence>
<dbReference type="InterPro" id="IPR057666">
    <property type="entry name" value="DrpA_SLOG"/>
</dbReference>
<dbReference type="Gene3D" id="3.40.50.450">
    <property type="match status" value="1"/>
</dbReference>
<dbReference type="PANTHER" id="PTHR43022:SF1">
    <property type="entry name" value="PROTEIN SMF"/>
    <property type="match status" value="1"/>
</dbReference>
<feature type="domain" description="Smf/DprA SLOG" evidence="2">
    <location>
        <begin position="79"/>
        <end position="288"/>
    </location>
</feature>
<dbReference type="NCBIfam" id="TIGR00732">
    <property type="entry name" value="dprA"/>
    <property type="match status" value="1"/>
</dbReference>
<feature type="domain" description="DprA winged helix" evidence="3">
    <location>
        <begin position="298"/>
        <end position="355"/>
    </location>
</feature>
<evidence type="ECO:0000259" key="3">
    <source>
        <dbReference type="Pfam" id="PF17782"/>
    </source>
</evidence>
<name>A0A172YIG6_9GAMM</name>
<dbReference type="KEGG" id="haa:A5892_17410"/>
<evidence type="ECO:0000256" key="1">
    <source>
        <dbReference type="ARBA" id="ARBA00006525"/>
    </source>
</evidence>
<evidence type="ECO:0000259" key="2">
    <source>
        <dbReference type="Pfam" id="PF02481"/>
    </source>
</evidence>
<gene>
    <name evidence="4" type="ORF">A5892_17410</name>
</gene>
<keyword evidence="5" id="KW-1185">Reference proteome</keyword>
<reference evidence="4 5" key="1">
    <citation type="submission" date="2016-04" db="EMBL/GenBank/DDBJ databases">
        <title>Complete Genome Sequence of Halotalea alkalilenta IHB B 13600.</title>
        <authorList>
            <person name="Swarnkar M.K."/>
            <person name="Sharma A."/>
            <person name="Kaushal K."/>
            <person name="Soni R."/>
            <person name="Rana S."/>
            <person name="Singh A.K."/>
            <person name="Gulati A."/>
        </authorList>
    </citation>
    <scope>NUCLEOTIDE SEQUENCE [LARGE SCALE GENOMIC DNA]</scope>
    <source>
        <strain evidence="4 5">IHB B 13600</strain>
    </source>
</reference>
<dbReference type="STRING" id="376489.A5892_17410"/>
<proteinExistence type="inferred from homology"/>
<dbReference type="Proteomes" id="UP000077875">
    <property type="component" value="Chromosome"/>
</dbReference>
<organism evidence="4 5">
    <name type="scientific">Halotalea alkalilenta</name>
    <dbReference type="NCBI Taxonomy" id="376489"/>
    <lineage>
        <taxon>Bacteria</taxon>
        <taxon>Pseudomonadati</taxon>
        <taxon>Pseudomonadota</taxon>
        <taxon>Gammaproteobacteria</taxon>
        <taxon>Oceanospirillales</taxon>
        <taxon>Halomonadaceae</taxon>
        <taxon>Halotalea</taxon>
    </lineage>
</organism>
<dbReference type="InterPro" id="IPR036388">
    <property type="entry name" value="WH-like_DNA-bd_sf"/>
</dbReference>
<dbReference type="SUPFAM" id="SSF102405">
    <property type="entry name" value="MCP/YpsA-like"/>
    <property type="match status" value="1"/>
</dbReference>
<dbReference type="GO" id="GO:0009294">
    <property type="term" value="P:DNA-mediated transformation"/>
    <property type="evidence" value="ECO:0007669"/>
    <property type="project" value="InterPro"/>
</dbReference>